<dbReference type="AlphaFoldDB" id="A0A8H3L6U4"/>
<dbReference type="PROSITE" id="PS51886">
    <property type="entry name" value="TLDC"/>
    <property type="match status" value="1"/>
</dbReference>
<accession>A0A8H3L6U4</accession>
<dbReference type="PANTHER" id="PTHR24410">
    <property type="entry name" value="HL07962P-RELATED"/>
    <property type="match status" value="1"/>
</dbReference>
<dbReference type="Gene3D" id="3.30.710.10">
    <property type="entry name" value="Potassium Channel Kv1.1, Chain A"/>
    <property type="match status" value="1"/>
</dbReference>
<sequence>MGSKFHTDLSQELLLMLNDADDHNVVIQTGTGQNIKEFRAHSNILRARSPYFKSALSANWITKNKNMIEFKKPNIHPTVFEIILKYIYTGEVDLSNQSGDNILGVLVATDELLIEKLFNYVQDHLIEKQFNWVKQNYVLVLHTVGKLASCIKLYDYSIESICKDPKPLITSKDFPSLDKDILYGLLKRDDLRIEEIDAWDYLLKWGIEQTSGLGSKNNDRKKWNDNNYKALKKTLDRFIPLIRFVDISSSDFFDKIRPYRAVIPHHTYEEIAEFYYKDTLPETTTFPSRNAKVQIESKLIKLNLACVIAGWIEKRNDKELSNKYNFQLLYRGSQDGINVNTFRSKCNNQGRCIVLVKHQESTKIYGGYNPLGFTNCGGQWRSTSESFIFSFESGRNIQNTNISRVNSSYYSYAIYEYSSYGFSFGNTFYMNSDNRIYFCNQGYYDNNINTVLSPYMNQSGNFVPQEIEIGLAAALSNQPISIIAALLNYNNPYVTIENIVLRLLYYSVQITNEEWESLRRPGEFGTTKVVSPKRRMMTPYECILEDLSRTDLIEEAPDYPPPYNVQSSLDAKFRQFLEREVNASAQQSLYAQQLTFHCRTISV</sequence>
<dbReference type="PROSITE" id="PS50097">
    <property type="entry name" value="BTB"/>
    <property type="match status" value="1"/>
</dbReference>
<reference evidence="3" key="1">
    <citation type="submission" date="2019-10" db="EMBL/GenBank/DDBJ databases">
        <title>Conservation and host-specific expression of non-tandemly repeated heterogenous ribosome RNA gene in arbuscular mycorrhizal fungi.</title>
        <authorList>
            <person name="Maeda T."/>
            <person name="Kobayashi Y."/>
            <person name="Nakagawa T."/>
            <person name="Ezawa T."/>
            <person name="Yamaguchi K."/>
            <person name="Bino T."/>
            <person name="Nishimoto Y."/>
            <person name="Shigenobu S."/>
            <person name="Kawaguchi M."/>
        </authorList>
    </citation>
    <scope>NUCLEOTIDE SEQUENCE</scope>
    <source>
        <strain evidence="3">HR1</strain>
    </source>
</reference>
<dbReference type="InterPro" id="IPR006571">
    <property type="entry name" value="TLDc_dom"/>
</dbReference>
<name>A0A8H3L6U4_9GLOM</name>
<dbReference type="CDD" id="cd18186">
    <property type="entry name" value="BTB_POZ_ZBTB_KLHL-like"/>
    <property type="match status" value="1"/>
</dbReference>
<evidence type="ECO:0000259" key="1">
    <source>
        <dbReference type="PROSITE" id="PS50097"/>
    </source>
</evidence>
<dbReference type="Gene3D" id="1.25.40.420">
    <property type="match status" value="1"/>
</dbReference>
<dbReference type="SUPFAM" id="SSF54695">
    <property type="entry name" value="POZ domain"/>
    <property type="match status" value="1"/>
</dbReference>
<proteinExistence type="predicted"/>
<dbReference type="EMBL" id="BLAL01000058">
    <property type="protein sequence ID" value="GES81729.1"/>
    <property type="molecule type" value="Genomic_DNA"/>
</dbReference>
<organism evidence="3 4">
    <name type="scientific">Rhizophagus clarus</name>
    <dbReference type="NCBI Taxonomy" id="94130"/>
    <lineage>
        <taxon>Eukaryota</taxon>
        <taxon>Fungi</taxon>
        <taxon>Fungi incertae sedis</taxon>
        <taxon>Mucoromycota</taxon>
        <taxon>Glomeromycotina</taxon>
        <taxon>Glomeromycetes</taxon>
        <taxon>Glomerales</taxon>
        <taxon>Glomeraceae</taxon>
        <taxon>Rhizophagus</taxon>
    </lineage>
</organism>
<dbReference type="Proteomes" id="UP000615446">
    <property type="component" value="Unassembled WGS sequence"/>
</dbReference>
<evidence type="ECO:0000259" key="2">
    <source>
        <dbReference type="PROSITE" id="PS51886"/>
    </source>
</evidence>
<protein>
    <recommendedName>
        <fullName evidence="5">BTB domain-containing protein</fullName>
    </recommendedName>
</protein>
<evidence type="ECO:0000313" key="3">
    <source>
        <dbReference type="EMBL" id="GES81729.1"/>
    </source>
</evidence>
<gene>
    <name evidence="3" type="ORF">RCL2_000897200</name>
</gene>
<comment type="caution">
    <text evidence="3">The sequence shown here is derived from an EMBL/GenBank/DDBJ whole genome shotgun (WGS) entry which is preliminary data.</text>
</comment>
<dbReference type="Pfam" id="PF00651">
    <property type="entry name" value="BTB"/>
    <property type="match status" value="1"/>
</dbReference>
<dbReference type="SMART" id="SM00584">
    <property type="entry name" value="TLDc"/>
    <property type="match status" value="1"/>
</dbReference>
<evidence type="ECO:0000313" key="4">
    <source>
        <dbReference type="Proteomes" id="UP000615446"/>
    </source>
</evidence>
<dbReference type="SMART" id="SM00225">
    <property type="entry name" value="BTB"/>
    <property type="match status" value="1"/>
</dbReference>
<dbReference type="InterPro" id="IPR011333">
    <property type="entry name" value="SKP1/BTB/POZ_sf"/>
</dbReference>
<evidence type="ECO:0008006" key="5">
    <source>
        <dbReference type="Google" id="ProtNLM"/>
    </source>
</evidence>
<dbReference type="Pfam" id="PF07534">
    <property type="entry name" value="TLD"/>
    <property type="match status" value="1"/>
</dbReference>
<dbReference type="OrthoDB" id="298084at2759"/>
<feature type="domain" description="BTB" evidence="1">
    <location>
        <begin position="23"/>
        <end position="96"/>
    </location>
</feature>
<dbReference type="InterPro" id="IPR000210">
    <property type="entry name" value="BTB/POZ_dom"/>
</dbReference>
<dbReference type="PANTHER" id="PTHR24410:SF23">
    <property type="entry name" value="BTB DOMAIN-CONTAINING PROTEIN-RELATED"/>
    <property type="match status" value="1"/>
</dbReference>
<dbReference type="InterPro" id="IPR051481">
    <property type="entry name" value="BTB-POZ/Galectin-3-binding"/>
</dbReference>
<feature type="domain" description="TLDc" evidence="2">
    <location>
        <begin position="298"/>
        <end position="473"/>
    </location>
</feature>